<dbReference type="Proteomes" id="UP000828048">
    <property type="component" value="Chromosome 10"/>
</dbReference>
<keyword evidence="2" id="KW-1185">Reference proteome</keyword>
<proteinExistence type="predicted"/>
<evidence type="ECO:0000313" key="2">
    <source>
        <dbReference type="Proteomes" id="UP000828048"/>
    </source>
</evidence>
<dbReference type="EMBL" id="CM037160">
    <property type="protein sequence ID" value="KAH7840607.1"/>
    <property type="molecule type" value="Genomic_DNA"/>
</dbReference>
<gene>
    <name evidence="1" type="ORF">Vadar_019147</name>
</gene>
<sequence>MAICILLLRGHGMQATEFRVFEMESDYSGNWFVTYHANLGGIVDAFGFPLFAAGVDYPISIIAVVREENEDESALLLNAPGAIVSYNFKDGTLKGLLDLAPRNIGDALKLFTQSNTYRYIETFVPV</sequence>
<reference evidence="1 2" key="1">
    <citation type="journal article" date="2021" name="Hortic Res">
        <title>High-quality reference genome and annotation aids understanding of berry development for evergreen blueberry (Vaccinium darrowii).</title>
        <authorList>
            <person name="Yu J."/>
            <person name="Hulse-Kemp A.M."/>
            <person name="Babiker E."/>
            <person name="Staton M."/>
        </authorList>
    </citation>
    <scope>NUCLEOTIDE SEQUENCE [LARGE SCALE GENOMIC DNA]</scope>
    <source>
        <strain evidence="2">cv. NJ 8807/NJ 8810</strain>
        <tissue evidence="1">Young leaf</tissue>
    </source>
</reference>
<organism evidence="1 2">
    <name type="scientific">Vaccinium darrowii</name>
    <dbReference type="NCBI Taxonomy" id="229202"/>
    <lineage>
        <taxon>Eukaryota</taxon>
        <taxon>Viridiplantae</taxon>
        <taxon>Streptophyta</taxon>
        <taxon>Embryophyta</taxon>
        <taxon>Tracheophyta</taxon>
        <taxon>Spermatophyta</taxon>
        <taxon>Magnoliopsida</taxon>
        <taxon>eudicotyledons</taxon>
        <taxon>Gunneridae</taxon>
        <taxon>Pentapetalae</taxon>
        <taxon>asterids</taxon>
        <taxon>Ericales</taxon>
        <taxon>Ericaceae</taxon>
        <taxon>Vaccinioideae</taxon>
        <taxon>Vaccinieae</taxon>
        <taxon>Vaccinium</taxon>
    </lineage>
</organism>
<comment type="caution">
    <text evidence="1">The sequence shown here is derived from an EMBL/GenBank/DDBJ whole genome shotgun (WGS) entry which is preliminary data.</text>
</comment>
<evidence type="ECO:0000313" key="1">
    <source>
        <dbReference type="EMBL" id="KAH7840607.1"/>
    </source>
</evidence>
<protein>
    <submittedName>
        <fullName evidence="1">Uncharacterized protein</fullName>
    </submittedName>
</protein>
<accession>A0ACB7XIW8</accession>
<name>A0ACB7XIW8_9ERIC</name>